<dbReference type="GO" id="GO:0005737">
    <property type="term" value="C:cytoplasm"/>
    <property type="evidence" value="ECO:0007669"/>
    <property type="project" value="UniProtKB-SubCell"/>
</dbReference>
<proteinExistence type="predicted"/>
<dbReference type="InterPro" id="IPR009057">
    <property type="entry name" value="Homeodomain-like_sf"/>
</dbReference>
<dbReference type="PANTHER" id="PTHR46796:SF13">
    <property type="entry name" value="HTH-TYPE TRANSCRIPTIONAL ACTIVATOR RHAS"/>
    <property type="match status" value="1"/>
</dbReference>
<dbReference type="InterPro" id="IPR050204">
    <property type="entry name" value="AraC_XylS_family_regulators"/>
</dbReference>
<keyword evidence="9" id="KW-1185">Reference proteome</keyword>
<evidence type="ECO:0000259" key="7">
    <source>
        <dbReference type="PROSITE" id="PS01124"/>
    </source>
</evidence>
<comment type="caution">
    <text evidence="8">The sequence shown here is derived from an EMBL/GenBank/DDBJ whole genome shotgun (WGS) entry which is preliminary data.</text>
</comment>
<name>A0A0N0E1N2_9PSED</name>
<dbReference type="InterPro" id="IPR020449">
    <property type="entry name" value="Tscrpt_reg_AraC-type_HTH"/>
</dbReference>
<evidence type="ECO:0000256" key="3">
    <source>
        <dbReference type="ARBA" id="ARBA00023015"/>
    </source>
</evidence>
<dbReference type="SUPFAM" id="SSF55785">
    <property type="entry name" value="PYP-like sensor domain (PAS domain)"/>
    <property type="match status" value="1"/>
</dbReference>
<sequence length="277" mass="31024">MKRGPGLPATPTDHYDPGGCHQMPAAMYASLNSFKPCDLPTLLNSLHSIAPLLDTLADVVFFIKDNQARYAFANQTLARRCGFKHTEALLGLTADRVFPERFGASYTEQDRRVLGSGRELADQLELHLYYGNQPIWCLTHKVPLRDPQGQIVGLAGISRDLQLPQSNHPSFPKVAAVDAYIREHFSQPISLAELTGIAGLSVAQLERQCKRIFQLTPRQMIHKARLEEASQLLLQADLPITEIALRCGYTDHSAFSRQFRALTGLSPSHYRETHRQR</sequence>
<keyword evidence="2" id="KW-0808">Transferase</keyword>
<dbReference type="GO" id="GO:0003700">
    <property type="term" value="F:DNA-binding transcription factor activity"/>
    <property type="evidence" value="ECO:0007669"/>
    <property type="project" value="InterPro"/>
</dbReference>
<dbReference type="PATRIC" id="fig|50340.43.peg.3194"/>
<keyword evidence="2" id="KW-0418">Kinase</keyword>
<dbReference type="PRINTS" id="PR00032">
    <property type="entry name" value="HTHARAC"/>
</dbReference>
<dbReference type="Proteomes" id="UP000037931">
    <property type="component" value="Unassembled WGS sequence"/>
</dbReference>
<dbReference type="Pfam" id="PF12833">
    <property type="entry name" value="HTH_18"/>
    <property type="match status" value="1"/>
</dbReference>
<evidence type="ECO:0000313" key="9">
    <source>
        <dbReference type="Proteomes" id="UP000037931"/>
    </source>
</evidence>
<organism evidence="8 9">
    <name type="scientific">Pseudomonas asplenii</name>
    <dbReference type="NCBI Taxonomy" id="53407"/>
    <lineage>
        <taxon>Bacteria</taxon>
        <taxon>Pseudomonadati</taxon>
        <taxon>Pseudomonadota</taxon>
        <taxon>Gammaproteobacteria</taxon>
        <taxon>Pseudomonadales</taxon>
        <taxon>Pseudomonadaceae</taxon>
        <taxon>Pseudomonas</taxon>
    </lineage>
</organism>
<dbReference type="SUPFAM" id="SSF46689">
    <property type="entry name" value="Homeodomain-like"/>
    <property type="match status" value="2"/>
</dbReference>
<dbReference type="InterPro" id="IPR018060">
    <property type="entry name" value="HTH_AraC"/>
</dbReference>
<dbReference type="PROSITE" id="PS01124">
    <property type="entry name" value="HTH_ARAC_FAMILY_2"/>
    <property type="match status" value="1"/>
</dbReference>
<dbReference type="InterPro" id="IPR035965">
    <property type="entry name" value="PAS-like_dom_sf"/>
</dbReference>
<reference evidence="8 9" key="1">
    <citation type="journal article" date="2015" name="PLoS ONE">
        <title>Rice-Infecting Pseudomonas Genomes Are Highly Accessorized and Harbor Multiple Putative Virulence Mechanisms to Cause Sheath Brown Rot.</title>
        <authorList>
            <person name="Quibod I.L."/>
            <person name="Grande G."/>
            <person name="Oreiro E.G."/>
            <person name="Borja F.N."/>
            <person name="Dossa G.S."/>
            <person name="Mauleon R."/>
            <person name="Cruz C.V."/>
            <person name="Oliva R."/>
        </authorList>
    </citation>
    <scope>NUCLEOTIDE SEQUENCE [LARGE SCALE GENOMIC DNA]</scope>
    <source>
        <strain evidence="8 9">IRRI 6609</strain>
    </source>
</reference>
<evidence type="ECO:0000256" key="4">
    <source>
        <dbReference type="ARBA" id="ARBA00023125"/>
    </source>
</evidence>
<dbReference type="GO" id="GO:0016301">
    <property type="term" value="F:kinase activity"/>
    <property type="evidence" value="ECO:0007669"/>
    <property type="project" value="UniProtKB-KW"/>
</dbReference>
<dbReference type="Gene3D" id="1.10.10.60">
    <property type="entry name" value="Homeodomain-like"/>
    <property type="match status" value="1"/>
</dbReference>
<comment type="function">
    <text evidence="6">Regulatory protein of the TOL plasmid xyl operons. XylS activates the xylXYZLTEGFJQKIH operon required for the degradation of toluene, m-xylene and p-xylene.</text>
</comment>
<dbReference type="STRING" id="50340.PF66_05481"/>
<dbReference type="GO" id="GO:0043565">
    <property type="term" value="F:sequence-specific DNA binding"/>
    <property type="evidence" value="ECO:0007669"/>
    <property type="project" value="InterPro"/>
</dbReference>
<dbReference type="InterPro" id="IPR013656">
    <property type="entry name" value="PAS_4"/>
</dbReference>
<feature type="domain" description="HTH araC/xylS-type" evidence="7">
    <location>
        <begin position="175"/>
        <end position="273"/>
    </location>
</feature>
<evidence type="ECO:0000256" key="6">
    <source>
        <dbReference type="ARBA" id="ARBA00037345"/>
    </source>
</evidence>
<dbReference type="PROSITE" id="PS00041">
    <property type="entry name" value="HTH_ARAC_FAMILY_1"/>
    <property type="match status" value="1"/>
</dbReference>
<keyword evidence="4" id="KW-0238">DNA-binding</keyword>
<evidence type="ECO:0000256" key="5">
    <source>
        <dbReference type="ARBA" id="ARBA00023163"/>
    </source>
</evidence>
<dbReference type="SMART" id="SM00342">
    <property type="entry name" value="HTH_ARAC"/>
    <property type="match status" value="1"/>
</dbReference>
<keyword evidence="3" id="KW-0805">Transcription regulation</keyword>
<evidence type="ECO:0000256" key="2">
    <source>
        <dbReference type="ARBA" id="ARBA00022777"/>
    </source>
</evidence>
<comment type="subcellular location">
    <subcellularLocation>
        <location evidence="1">Cytoplasm</location>
    </subcellularLocation>
</comment>
<evidence type="ECO:0000313" key="8">
    <source>
        <dbReference type="EMBL" id="KPA87904.1"/>
    </source>
</evidence>
<keyword evidence="5" id="KW-0804">Transcription</keyword>
<dbReference type="PANTHER" id="PTHR46796">
    <property type="entry name" value="HTH-TYPE TRANSCRIPTIONAL ACTIVATOR RHAS-RELATED"/>
    <property type="match status" value="1"/>
</dbReference>
<dbReference type="GO" id="GO:0009893">
    <property type="term" value="P:positive regulation of metabolic process"/>
    <property type="evidence" value="ECO:0007669"/>
    <property type="project" value="UniProtKB-ARBA"/>
</dbReference>
<evidence type="ECO:0000256" key="1">
    <source>
        <dbReference type="ARBA" id="ARBA00004496"/>
    </source>
</evidence>
<accession>A0A0N0E1N2</accession>
<protein>
    <submittedName>
        <fullName evidence="8">Transcriptional regulator, AraC family</fullName>
    </submittedName>
</protein>
<dbReference type="AlphaFoldDB" id="A0A0N0E1N2"/>
<gene>
    <name evidence="8" type="ORF">PF66_05481</name>
</gene>
<dbReference type="Pfam" id="PF08448">
    <property type="entry name" value="PAS_4"/>
    <property type="match status" value="1"/>
</dbReference>
<dbReference type="InterPro" id="IPR018062">
    <property type="entry name" value="HTH_AraC-typ_CS"/>
</dbReference>
<dbReference type="Gene3D" id="3.30.450.20">
    <property type="entry name" value="PAS domain"/>
    <property type="match status" value="1"/>
</dbReference>
<dbReference type="EMBL" id="JSYZ01000025">
    <property type="protein sequence ID" value="KPA87904.1"/>
    <property type="molecule type" value="Genomic_DNA"/>
</dbReference>